<feature type="domain" description="Solute-binding protein family 3/N-terminal" evidence="5">
    <location>
        <begin position="39"/>
        <end position="268"/>
    </location>
</feature>
<evidence type="ECO:0000256" key="1">
    <source>
        <dbReference type="ARBA" id="ARBA00010333"/>
    </source>
</evidence>
<dbReference type="RefSeq" id="WP_266337392.1">
    <property type="nucleotide sequence ID" value="NZ_JAPKNK010000002.1"/>
</dbReference>
<comment type="caution">
    <text evidence="6">The sequence shown here is derived from an EMBL/GenBank/DDBJ whole genome shotgun (WGS) entry which is preliminary data.</text>
</comment>
<organism evidence="6 7">
    <name type="scientific">Kaistia nematophila</name>
    <dbReference type="NCBI Taxonomy" id="2994654"/>
    <lineage>
        <taxon>Bacteria</taxon>
        <taxon>Pseudomonadati</taxon>
        <taxon>Pseudomonadota</taxon>
        <taxon>Alphaproteobacteria</taxon>
        <taxon>Hyphomicrobiales</taxon>
        <taxon>Kaistiaceae</taxon>
        <taxon>Kaistia</taxon>
    </lineage>
</organism>
<evidence type="ECO:0000256" key="3">
    <source>
        <dbReference type="ARBA" id="ARBA00022729"/>
    </source>
</evidence>
<keyword evidence="7" id="KW-1185">Reference proteome</keyword>
<dbReference type="Pfam" id="PF00497">
    <property type="entry name" value="SBP_bac_3"/>
    <property type="match status" value="1"/>
</dbReference>
<protein>
    <submittedName>
        <fullName evidence="6">Amino acid ABC transporter substrate-binding protein</fullName>
    </submittedName>
</protein>
<dbReference type="AlphaFoldDB" id="A0A9X3DYV9"/>
<dbReference type="CDD" id="cd13692">
    <property type="entry name" value="PBP2_BztA"/>
    <property type="match status" value="1"/>
</dbReference>
<dbReference type="InterPro" id="IPR051455">
    <property type="entry name" value="Bact_solute-bind_prot3"/>
</dbReference>
<gene>
    <name evidence="6" type="ORF">OSH07_04300</name>
</gene>
<dbReference type="PANTHER" id="PTHR30085">
    <property type="entry name" value="AMINO ACID ABC TRANSPORTER PERMEASE"/>
    <property type="match status" value="1"/>
</dbReference>
<accession>A0A9X3DYV9</accession>
<reference evidence="6" key="1">
    <citation type="submission" date="2022-11" db="EMBL/GenBank/DDBJ databases">
        <title>Biodiversity and phylogenetic relationships of bacteria.</title>
        <authorList>
            <person name="Machado R.A.R."/>
            <person name="Bhat A."/>
            <person name="Loulou A."/>
            <person name="Kallel S."/>
        </authorList>
    </citation>
    <scope>NUCLEOTIDE SEQUENCE</scope>
    <source>
        <strain evidence="6">K-TC2</strain>
    </source>
</reference>
<evidence type="ECO:0000259" key="5">
    <source>
        <dbReference type="SMART" id="SM00062"/>
    </source>
</evidence>
<sequence length="343" mass="36812">MFPAKVIYGRVAALALAVTLGGAAVAEAGTLDTVKQRGNLVCGVSQGLLGFSAKDDSGKWSGFDVDFCRAVATAIFGDAEKVTYVPLSAAERFDALKDGKVDLLSRNSTWTMSRETDLPLAFVGVTYYDGQGFMVKRDSGKISALELDGSKVCVQSGTTSEQNFVDYFNTNTMTFTTIAADSPEQSLENYKTGKCDVITTDVSQLYSERATLADAADHVILPDVISKEPLGPVVRQDDAKWRALVGWVHFALLNAEELGVSSERVDEAKASKKPDVMRLVGTDGAFGAKLGLSNDWAINVVKTVGNYGEIYERNLGLGSKLGIPRGLNQLWSLGGIQYAPPIR</sequence>
<evidence type="ECO:0000256" key="4">
    <source>
        <dbReference type="SAM" id="SignalP"/>
    </source>
</evidence>
<evidence type="ECO:0000313" key="6">
    <source>
        <dbReference type="EMBL" id="MCX5568410.1"/>
    </source>
</evidence>
<keyword evidence="2" id="KW-0813">Transport</keyword>
<dbReference type="PANTHER" id="PTHR30085:SF7">
    <property type="entry name" value="AMINO-ACID ABC TRANSPORTER-BINDING PROTEIN YHDW-RELATED"/>
    <property type="match status" value="1"/>
</dbReference>
<proteinExistence type="inferred from homology"/>
<feature type="signal peptide" evidence="4">
    <location>
        <begin position="1"/>
        <end position="28"/>
    </location>
</feature>
<comment type="similarity">
    <text evidence="1">Belongs to the bacterial solute-binding protein 3 family.</text>
</comment>
<dbReference type="GO" id="GO:0006865">
    <property type="term" value="P:amino acid transport"/>
    <property type="evidence" value="ECO:0007669"/>
    <property type="project" value="TreeGrafter"/>
</dbReference>
<keyword evidence="3 4" id="KW-0732">Signal</keyword>
<evidence type="ECO:0000313" key="7">
    <source>
        <dbReference type="Proteomes" id="UP001144805"/>
    </source>
</evidence>
<dbReference type="Gene3D" id="3.40.190.10">
    <property type="entry name" value="Periplasmic binding protein-like II"/>
    <property type="match status" value="2"/>
</dbReference>
<dbReference type="Proteomes" id="UP001144805">
    <property type="component" value="Unassembled WGS sequence"/>
</dbReference>
<dbReference type="SUPFAM" id="SSF53850">
    <property type="entry name" value="Periplasmic binding protein-like II"/>
    <property type="match status" value="1"/>
</dbReference>
<evidence type="ECO:0000256" key="2">
    <source>
        <dbReference type="ARBA" id="ARBA00022448"/>
    </source>
</evidence>
<dbReference type="InterPro" id="IPR001638">
    <property type="entry name" value="Solute-binding_3/MltF_N"/>
</dbReference>
<dbReference type="SMART" id="SM00062">
    <property type="entry name" value="PBPb"/>
    <property type="match status" value="1"/>
</dbReference>
<feature type="chain" id="PRO_5040923004" evidence="4">
    <location>
        <begin position="29"/>
        <end position="343"/>
    </location>
</feature>
<dbReference type="EMBL" id="JAPKNK010000002">
    <property type="protein sequence ID" value="MCX5568410.1"/>
    <property type="molecule type" value="Genomic_DNA"/>
</dbReference>
<name>A0A9X3DYV9_9HYPH</name>